<gene>
    <name evidence="1" type="ORF">HHI36_001771</name>
</gene>
<evidence type="ECO:0000313" key="2">
    <source>
        <dbReference type="Proteomes" id="UP001516400"/>
    </source>
</evidence>
<accession>A0ABD2P8K9</accession>
<dbReference type="AlphaFoldDB" id="A0ABD2P8K9"/>
<dbReference type="Proteomes" id="UP001516400">
    <property type="component" value="Unassembled WGS sequence"/>
</dbReference>
<protein>
    <submittedName>
        <fullName evidence="1">Uncharacterized protein</fullName>
    </submittedName>
</protein>
<sequence>MEDKQKSSRFLCHENLHQSLSKEVLLGETKKHHLGRAALMALKGEETRFELVWRFEQSVRRSEGFVGLEPAIAIAAKSGHDHLVVWVRKEHAKRQSKQTLGASSKHCRRSFGRRCEEKPLCRLNDSDRVTISDIISECGPLTRKARGIWKTEKNFAMKDLEWAYSSE</sequence>
<keyword evidence="2" id="KW-1185">Reference proteome</keyword>
<organism evidence="1 2">
    <name type="scientific">Cryptolaemus montrouzieri</name>
    <dbReference type="NCBI Taxonomy" id="559131"/>
    <lineage>
        <taxon>Eukaryota</taxon>
        <taxon>Metazoa</taxon>
        <taxon>Ecdysozoa</taxon>
        <taxon>Arthropoda</taxon>
        <taxon>Hexapoda</taxon>
        <taxon>Insecta</taxon>
        <taxon>Pterygota</taxon>
        <taxon>Neoptera</taxon>
        <taxon>Endopterygota</taxon>
        <taxon>Coleoptera</taxon>
        <taxon>Polyphaga</taxon>
        <taxon>Cucujiformia</taxon>
        <taxon>Coccinelloidea</taxon>
        <taxon>Coccinellidae</taxon>
        <taxon>Scymninae</taxon>
        <taxon>Scymnini</taxon>
        <taxon>Cryptolaemus</taxon>
    </lineage>
</organism>
<evidence type="ECO:0000313" key="1">
    <source>
        <dbReference type="EMBL" id="KAL3287296.1"/>
    </source>
</evidence>
<reference evidence="1 2" key="1">
    <citation type="journal article" date="2021" name="BMC Biol.">
        <title>Horizontally acquired antibacterial genes associated with adaptive radiation of ladybird beetles.</title>
        <authorList>
            <person name="Li H.S."/>
            <person name="Tang X.F."/>
            <person name="Huang Y.H."/>
            <person name="Xu Z.Y."/>
            <person name="Chen M.L."/>
            <person name="Du X.Y."/>
            <person name="Qiu B.Y."/>
            <person name="Chen P.T."/>
            <person name="Zhang W."/>
            <person name="Slipinski A."/>
            <person name="Escalona H.E."/>
            <person name="Waterhouse R.M."/>
            <person name="Zwick A."/>
            <person name="Pang H."/>
        </authorList>
    </citation>
    <scope>NUCLEOTIDE SEQUENCE [LARGE SCALE GENOMIC DNA]</scope>
    <source>
        <strain evidence="1">SYSU2018</strain>
    </source>
</reference>
<proteinExistence type="predicted"/>
<dbReference type="EMBL" id="JABFTP020000185">
    <property type="protein sequence ID" value="KAL3287296.1"/>
    <property type="molecule type" value="Genomic_DNA"/>
</dbReference>
<name>A0ABD2P8K9_9CUCU</name>
<comment type="caution">
    <text evidence="1">The sequence shown here is derived from an EMBL/GenBank/DDBJ whole genome shotgun (WGS) entry which is preliminary data.</text>
</comment>